<evidence type="ECO:0000313" key="1">
    <source>
        <dbReference type="EMBL" id="VEL15587.1"/>
    </source>
</evidence>
<dbReference type="PROSITE" id="PS51491">
    <property type="entry name" value="TAU_MAP_2"/>
    <property type="match status" value="1"/>
</dbReference>
<sequence length="54" mass="6038">MLTTMPEKRLEMYHVHGGGNIQIIDHKATFSEPIQSKIGSLHNVKYFPGGGDKK</sequence>
<keyword evidence="2" id="KW-1185">Reference proteome</keyword>
<comment type="caution">
    <text evidence="1">The sequence shown here is derived from an EMBL/GenBank/DDBJ whole genome shotgun (WGS) entry which is preliminary data.</text>
</comment>
<gene>
    <name evidence="1" type="ORF">PXEA_LOCUS9027</name>
</gene>
<reference evidence="1" key="1">
    <citation type="submission" date="2018-11" db="EMBL/GenBank/DDBJ databases">
        <authorList>
            <consortium name="Pathogen Informatics"/>
        </authorList>
    </citation>
    <scope>NUCLEOTIDE SEQUENCE</scope>
</reference>
<feature type="non-terminal residue" evidence="1">
    <location>
        <position position="1"/>
    </location>
</feature>
<dbReference type="AlphaFoldDB" id="A0A3S5BRZ9"/>
<dbReference type="OrthoDB" id="9378527at2759"/>
<name>A0A3S5BRZ9_9PLAT</name>
<dbReference type="GO" id="GO:0015631">
    <property type="term" value="F:tubulin binding"/>
    <property type="evidence" value="ECO:0007669"/>
    <property type="project" value="InterPro"/>
</dbReference>
<dbReference type="Proteomes" id="UP000784294">
    <property type="component" value="Unassembled WGS sequence"/>
</dbReference>
<dbReference type="EMBL" id="CAAALY010025132">
    <property type="protein sequence ID" value="VEL15587.1"/>
    <property type="molecule type" value="Genomic_DNA"/>
</dbReference>
<organism evidence="1 2">
    <name type="scientific">Protopolystoma xenopodis</name>
    <dbReference type="NCBI Taxonomy" id="117903"/>
    <lineage>
        <taxon>Eukaryota</taxon>
        <taxon>Metazoa</taxon>
        <taxon>Spiralia</taxon>
        <taxon>Lophotrochozoa</taxon>
        <taxon>Platyhelminthes</taxon>
        <taxon>Monogenea</taxon>
        <taxon>Polyopisthocotylea</taxon>
        <taxon>Polystomatidea</taxon>
        <taxon>Polystomatidae</taxon>
        <taxon>Protopolystoma</taxon>
    </lineage>
</organism>
<evidence type="ECO:0000313" key="2">
    <source>
        <dbReference type="Proteomes" id="UP000784294"/>
    </source>
</evidence>
<protein>
    <submittedName>
        <fullName evidence="1">Uncharacterized protein</fullName>
    </submittedName>
</protein>
<accession>A0A3S5BRZ9</accession>
<proteinExistence type="predicted"/>
<dbReference type="Pfam" id="PF00418">
    <property type="entry name" value="Tubulin-binding"/>
    <property type="match status" value="1"/>
</dbReference>
<dbReference type="InterPro" id="IPR001084">
    <property type="entry name" value="MAP_tubulin-bd_rpt"/>
</dbReference>